<dbReference type="PANTHER" id="PTHR31672">
    <property type="entry name" value="BNACNNG10540D PROTEIN"/>
    <property type="match status" value="1"/>
</dbReference>
<dbReference type="eggNOG" id="ENOG502S2YF">
    <property type="taxonomic scope" value="Eukaryota"/>
</dbReference>
<keyword evidence="2" id="KW-1185">Reference proteome</keyword>
<dbReference type="STRING" id="4096.A0A1U7XLR4"/>
<dbReference type="SUPFAM" id="SSF50965">
    <property type="entry name" value="Galactose oxidase, central domain"/>
    <property type="match status" value="1"/>
</dbReference>
<dbReference type="InterPro" id="IPR050796">
    <property type="entry name" value="SCF_F-box_component"/>
</dbReference>
<dbReference type="Pfam" id="PF00646">
    <property type="entry name" value="F-box"/>
    <property type="match status" value="1"/>
</dbReference>
<evidence type="ECO:0000259" key="1">
    <source>
        <dbReference type="PROSITE" id="PS50181"/>
    </source>
</evidence>
<dbReference type="CDD" id="cd22157">
    <property type="entry name" value="F-box_AtFBW1-like"/>
    <property type="match status" value="1"/>
</dbReference>
<dbReference type="AlphaFoldDB" id="A0A1U7XLR4"/>
<gene>
    <name evidence="3" type="primary">LOC104237994</name>
</gene>
<dbReference type="SMART" id="SM00256">
    <property type="entry name" value="FBOX"/>
    <property type="match status" value="1"/>
</dbReference>
<sequence>MALSKAEKLPQEIIVDILSRLPAKSIGQFRCISKQWCSLLSDPQFISAQLTINSHKEEENLILVSDSHSLHTITFNHNPQNGTIDAISRKLSFQQLEDNWVSVAGSCNGFVLVVNDEEIKFLINPTTLGYFEIPQFDLALPVPGSFSMYGLGYDVVSGDYKVVTLSYYDTDNEYEPDIDYTFVDVYYVRKDIWRRLESSPYDHVVPQLASGVLVNGALHWLASSKTSGYSSVIVAFDLSDDKFLEVPAPSTLDKGNFVFNKLVALRGCLCMFTNTDEDEIDVWMMKDYGVEESWTKFVVKGPDSVTDLIPLCLMSEDDVLLDADGELIVYSMREDRWRNMMVDGIPTMCENAGTAIFRESLVSPTFGYRELQTITFNHNPENGIDIISRTLNLQQLSNSWVSVAGSCNGLVLVIKREEAKYLINPTTLEYHKIPNFDLALPVPGSCSMYGFGYDTLSDDYKVVTLSYYDSFDENEPAIMDTFVDIYSLKKGLWKRLESSPYDHPLSDRASGVLVNGVLHWLVCKTSQYSFVIAAFHLSDEKFLEVAGPTGLGSNYSLCNLVVLRGCLCIFTGIGKDMDTVTCWMMKEYGVKESWTKFTITEPNLDRSMCTLLCSVTDDDVLLDIEEELVVYNMKENQRRDLMVDASPIMCEARTFMDSLVSPSFVEGN</sequence>
<accession>A0A1U7XLR4</accession>
<dbReference type="SUPFAM" id="SSF81383">
    <property type="entry name" value="F-box domain"/>
    <property type="match status" value="1"/>
</dbReference>
<dbReference type="PROSITE" id="PS50181">
    <property type="entry name" value="FBOX"/>
    <property type="match status" value="1"/>
</dbReference>
<dbReference type="Proteomes" id="UP000189701">
    <property type="component" value="Unplaced"/>
</dbReference>
<dbReference type="InterPro" id="IPR036047">
    <property type="entry name" value="F-box-like_dom_sf"/>
</dbReference>
<dbReference type="OrthoDB" id="591557at2759"/>
<feature type="domain" description="F-box" evidence="1">
    <location>
        <begin position="3"/>
        <end position="49"/>
    </location>
</feature>
<dbReference type="InterPro" id="IPR001810">
    <property type="entry name" value="F-box_dom"/>
</dbReference>
<organism evidence="2 3">
    <name type="scientific">Nicotiana sylvestris</name>
    <name type="common">Wood tobacco</name>
    <name type="synonym">South American tobacco</name>
    <dbReference type="NCBI Taxonomy" id="4096"/>
    <lineage>
        <taxon>Eukaryota</taxon>
        <taxon>Viridiplantae</taxon>
        <taxon>Streptophyta</taxon>
        <taxon>Embryophyta</taxon>
        <taxon>Tracheophyta</taxon>
        <taxon>Spermatophyta</taxon>
        <taxon>Magnoliopsida</taxon>
        <taxon>eudicotyledons</taxon>
        <taxon>Gunneridae</taxon>
        <taxon>Pentapetalae</taxon>
        <taxon>asterids</taxon>
        <taxon>lamiids</taxon>
        <taxon>Solanales</taxon>
        <taxon>Solanaceae</taxon>
        <taxon>Nicotianoideae</taxon>
        <taxon>Nicotianeae</taxon>
        <taxon>Nicotiana</taxon>
    </lineage>
</organism>
<dbReference type="InterPro" id="IPR017451">
    <property type="entry name" value="F-box-assoc_interact_dom"/>
</dbReference>
<name>A0A1U7XLR4_NICSY</name>
<evidence type="ECO:0000313" key="2">
    <source>
        <dbReference type="Proteomes" id="UP000189701"/>
    </source>
</evidence>
<evidence type="ECO:0000313" key="3">
    <source>
        <dbReference type="RefSeq" id="XP_009790551.1"/>
    </source>
</evidence>
<dbReference type="Gene3D" id="1.20.1280.50">
    <property type="match status" value="1"/>
</dbReference>
<dbReference type="InterPro" id="IPR006527">
    <property type="entry name" value="F-box-assoc_dom_typ1"/>
</dbReference>
<dbReference type="Pfam" id="PF07734">
    <property type="entry name" value="FBA_1"/>
    <property type="match status" value="2"/>
</dbReference>
<protein>
    <submittedName>
        <fullName evidence="3">F-box/kelch-repeat protein At3g06240-like</fullName>
    </submittedName>
</protein>
<dbReference type="RefSeq" id="XP_009790551.1">
    <property type="nucleotide sequence ID" value="XM_009792249.1"/>
</dbReference>
<reference evidence="2" key="1">
    <citation type="journal article" date="2013" name="Genome Biol.">
        <title>Reference genomes and transcriptomes of Nicotiana sylvestris and Nicotiana tomentosiformis.</title>
        <authorList>
            <person name="Sierro N."/>
            <person name="Battey J.N."/>
            <person name="Ouadi S."/>
            <person name="Bovet L."/>
            <person name="Goepfert S."/>
            <person name="Bakaher N."/>
            <person name="Peitsch M.C."/>
            <person name="Ivanov N.V."/>
        </authorList>
    </citation>
    <scope>NUCLEOTIDE SEQUENCE [LARGE SCALE GENOMIC DNA]</scope>
</reference>
<proteinExistence type="predicted"/>
<dbReference type="PANTHER" id="PTHR31672:SF13">
    <property type="entry name" value="F-BOX PROTEIN CPR30-LIKE"/>
    <property type="match status" value="1"/>
</dbReference>
<dbReference type="InterPro" id="IPR011043">
    <property type="entry name" value="Gal_Oxase/kelch_b-propeller"/>
</dbReference>
<dbReference type="NCBIfam" id="TIGR01640">
    <property type="entry name" value="F_box_assoc_1"/>
    <property type="match status" value="2"/>
</dbReference>
<reference evidence="3" key="2">
    <citation type="submission" date="2025-08" db="UniProtKB">
        <authorList>
            <consortium name="RefSeq"/>
        </authorList>
    </citation>
    <scope>IDENTIFICATION</scope>
    <source>
        <tissue evidence="3">Leaf</tissue>
    </source>
</reference>